<keyword evidence="1" id="KW-0732">Signal</keyword>
<feature type="chain" id="PRO_5046967263" evidence="1">
    <location>
        <begin position="27"/>
        <end position="214"/>
    </location>
</feature>
<protein>
    <submittedName>
        <fullName evidence="2">Uncharacterized protein</fullName>
    </submittedName>
</protein>
<gene>
    <name evidence="2" type="ORF">GCM10007362_41110</name>
</gene>
<sequence length="214" mass="23348">MKRTSNQPFRKIAALTFAFSLAVPFAASDNALLSNEAHAAGTTSSIAAASSASATSSVRPATQSFALMVKGEYVNRTAYLKQGNGYSLYVANGYTFSKAKNKIHLTQYPSYNAQIEKLPANFNLQKVSKQGRAELKKYGQVRSYKGDQLFESPMSSARLLLQASDTKGNLHNYVIWTSKKGDSYLFRINAPTSEFAGTFIEIISNSLTSILADK</sequence>
<reference evidence="3" key="1">
    <citation type="journal article" date="2019" name="Int. J. Syst. Evol. Microbiol.">
        <title>The Global Catalogue of Microorganisms (GCM) 10K type strain sequencing project: providing services to taxonomists for standard genome sequencing and annotation.</title>
        <authorList>
            <consortium name="The Broad Institute Genomics Platform"/>
            <consortium name="The Broad Institute Genome Sequencing Center for Infectious Disease"/>
            <person name="Wu L."/>
            <person name="Ma J."/>
        </authorList>
    </citation>
    <scope>NUCLEOTIDE SEQUENCE [LARGE SCALE GENOMIC DNA]</scope>
    <source>
        <strain evidence="3">CCM 8702</strain>
    </source>
</reference>
<dbReference type="EMBL" id="BMDD01000005">
    <property type="protein sequence ID" value="GGH84915.1"/>
    <property type="molecule type" value="Genomic_DNA"/>
</dbReference>
<evidence type="ECO:0000313" key="2">
    <source>
        <dbReference type="EMBL" id="GGH84915.1"/>
    </source>
</evidence>
<accession>A0ABQ2A5T8</accession>
<name>A0ABQ2A5T8_9BACL</name>
<feature type="signal peptide" evidence="1">
    <location>
        <begin position="1"/>
        <end position="26"/>
    </location>
</feature>
<comment type="caution">
    <text evidence="2">The sequence shown here is derived from an EMBL/GenBank/DDBJ whole genome shotgun (WGS) entry which is preliminary data.</text>
</comment>
<dbReference type="Proteomes" id="UP000605427">
    <property type="component" value="Unassembled WGS sequence"/>
</dbReference>
<organism evidence="2 3">
    <name type="scientific">Saccharibacillus endophyticus</name>
    <dbReference type="NCBI Taxonomy" id="2060666"/>
    <lineage>
        <taxon>Bacteria</taxon>
        <taxon>Bacillati</taxon>
        <taxon>Bacillota</taxon>
        <taxon>Bacilli</taxon>
        <taxon>Bacillales</taxon>
        <taxon>Paenibacillaceae</taxon>
        <taxon>Saccharibacillus</taxon>
    </lineage>
</organism>
<evidence type="ECO:0000313" key="3">
    <source>
        <dbReference type="Proteomes" id="UP000605427"/>
    </source>
</evidence>
<dbReference type="RefSeq" id="WP_172241639.1">
    <property type="nucleotide sequence ID" value="NZ_BMDD01000005.1"/>
</dbReference>
<evidence type="ECO:0000256" key="1">
    <source>
        <dbReference type="SAM" id="SignalP"/>
    </source>
</evidence>
<keyword evidence="3" id="KW-1185">Reference proteome</keyword>
<proteinExistence type="predicted"/>